<name>A0A1S7UMM8_ROSNE</name>
<gene>
    <name evidence="2" type="ORF">SAMD00023353_0701890</name>
</gene>
<dbReference type="EMBL" id="DF977452">
    <property type="protein sequence ID" value="GAP84369.1"/>
    <property type="molecule type" value="Genomic_DNA"/>
</dbReference>
<accession>A0A1S7UMM8</accession>
<evidence type="ECO:0000256" key="1">
    <source>
        <dbReference type="SAM" id="SignalP"/>
    </source>
</evidence>
<feature type="signal peptide" evidence="1">
    <location>
        <begin position="1"/>
        <end position="22"/>
    </location>
</feature>
<proteinExistence type="predicted"/>
<evidence type="ECO:0000313" key="2">
    <source>
        <dbReference type="EMBL" id="GAP84369.1"/>
    </source>
</evidence>
<dbReference type="OrthoDB" id="4863639at2759"/>
<evidence type="ECO:0000313" key="3">
    <source>
        <dbReference type="Proteomes" id="UP000054516"/>
    </source>
</evidence>
<dbReference type="Proteomes" id="UP000054516">
    <property type="component" value="Unassembled WGS sequence"/>
</dbReference>
<protein>
    <submittedName>
        <fullName evidence="2">Uncharacterized protein</fullName>
    </submittedName>
</protein>
<organism evidence="2">
    <name type="scientific">Rosellinia necatrix</name>
    <name type="common">White root-rot fungus</name>
    <dbReference type="NCBI Taxonomy" id="77044"/>
    <lineage>
        <taxon>Eukaryota</taxon>
        <taxon>Fungi</taxon>
        <taxon>Dikarya</taxon>
        <taxon>Ascomycota</taxon>
        <taxon>Pezizomycotina</taxon>
        <taxon>Sordariomycetes</taxon>
        <taxon>Xylariomycetidae</taxon>
        <taxon>Xylariales</taxon>
        <taxon>Xylariaceae</taxon>
        <taxon>Rosellinia</taxon>
    </lineage>
</organism>
<reference evidence="2" key="1">
    <citation type="submission" date="2016-03" db="EMBL/GenBank/DDBJ databases">
        <title>Draft genome sequence of Rosellinia necatrix.</title>
        <authorList>
            <person name="Kanematsu S."/>
        </authorList>
    </citation>
    <scope>NUCLEOTIDE SEQUENCE [LARGE SCALE GENOMIC DNA]</scope>
    <source>
        <strain evidence="2">W97</strain>
    </source>
</reference>
<sequence>MQTNLFLSAFAILLSLIGLGYTSPIRCPDHKIDAIISNRLAPEACCSYGVCLNNVVVAMSVADALEMKGSALRYSDPRVPRAESRLWQLMDALRRR</sequence>
<feature type="chain" id="PRO_5012458866" evidence="1">
    <location>
        <begin position="23"/>
        <end position="96"/>
    </location>
</feature>
<dbReference type="AlphaFoldDB" id="A0A1S7UMM8"/>
<keyword evidence="3" id="KW-1185">Reference proteome</keyword>
<keyword evidence="1" id="KW-0732">Signal</keyword>